<organism evidence="1">
    <name type="scientific">Gibberella zeae</name>
    <name type="common">Wheat head blight fungus</name>
    <name type="synonym">Fusarium graminearum</name>
    <dbReference type="NCBI Taxonomy" id="5518"/>
    <lineage>
        <taxon>Eukaryota</taxon>
        <taxon>Fungi</taxon>
        <taxon>Dikarya</taxon>
        <taxon>Ascomycota</taxon>
        <taxon>Pezizomycotina</taxon>
        <taxon>Sordariomycetes</taxon>
        <taxon>Hypocreomycetidae</taxon>
        <taxon>Hypocreales</taxon>
        <taxon>Nectriaceae</taxon>
        <taxon>Fusarium</taxon>
    </lineage>
</organism>
<reference evidence="1" key="1">
    <citation type="submission" date="2019-04" db="EMBL/GenBank/DDBJ databases">
        <authorList>
            <person name="Melise S."/>
            <person name="Noan J."/>
            <person name="Okalmin O."/>
        </authorList>
    </citation>
    <scope>NUCLEOTIDE SEQUENCE</scope>
    <source>
        <strain evidence="1">FN9</strain>
    </source>
</reference>
<dbReference type="AlphaFoldDB" id="A0A4E9DND7"/>
<evidence type="ECO:0000313" key="1">
    <source>
        <dbReference type="EMBL" id="VIO57463.1"/>
    </source>
</evidence>
<proteinExistence type="predicted"/>
<gene>
    <name evidence="1" type="ORF">FUG_LOCUS251753</name>
</gene>
<name>A0A4E9DND7_GIBZA</name>
<protein>
    <submittedName>
        <fullName evidence="1">Uncharacterized protein</fullName>
    </submittedName>
</protein>
<dbReference type="EMBL" id="CAAKMV010000129">
    <property type="protein sequence ID" value="VIO57463.1"/>
    <property type="molecule type" value="Genomic_DNA"/>
</dbReference>
<sequence>MHDTQRIPVNLNLLPQAIMQILQTSTHTTAMDILRWPSRTHMGFYPRSEQSVPKSYIRISVE</sequence>
<accession>A0A4E9DND7</accession>